<dbReference type="STRING" id="1798374.A2Z33_05185"/>
<proteinExistence type="predicted"/>
<evidence type="ECO:0000313" key="2">
    <source>
        <dbReference type="Proteomes" id="UP000178448"/>
    </source>
</evidence>
<sequence length="159" mass="17763">MALPEMRLYTGILPSGDTFQNHQGLCQVAELHVLYHVLARAPQGNLWTPALIDGKKVDVLAYDGPSVLVNPGYPDLPLLLVLEDGAEAALSREFRLDRLYDIWLSAKSMVNNPYMHPKPDQRKFIAQVNTVLTRSGIDRPSQQTLENVFLSSLNLVNEP</sequence>
<reference evidence="1 2" key="1">
    <citation type="journal article" date="2016" name="Nat. Commun.">
        <title>Thousands of microbial genomes shed light on interconnected biogeochemical processes in an aquifer system.</title>
        <authorList>
            <person name="Anantharaman K."/>
            <person name="Brown C.T."/>
            <person name="Hug L.A."/>
            <person name="Sharon I."/>
            <person name="Castelle C.J."/>
            <person name="Probst A.J."/>
            <person name="Thomas B.C."/>
            <person name="Singh A."/>
            <person name="Wilkins M.J."/>
            <person name="Karaoz U."/>
            <person name="Brodie E.L."/>
            <person name="Williams K.H."/>
            <person name="Hubbard S.S."/>
            <person name="Banfield J.F."/>
        </authorList>
    </citation>
    <scope>NUCLEOTIDE SEQUENCE [LARGE SCALE GENOMIC DNA]</scope>
</reference>
<gene>
    <name evidence="1" type="ORF">A2Z33_05185</name>
</gene>
<dbReference type="AlphaFoldDB" id="A0A1F5YQR1"/>
<comment type="caution">
    <text evidence="1">The sequence shown here is derived from an EMBL/GenBank/DDBJ whole genome shotgun (WGS) entry which is preliminary data.</text>
</comment>
<dbReference type="Proteomes" id="UP000178448">
    <property type="component" value="Unassembled WGS sequence"/>
</dbReference>
<organism evidence="1 2">
    <name type="scientific">Candidatus Gottesmanbacteria bacterium RBG_16_52_11</name>
    <dbReference type="NCBI Taxonomy" id="1798374"/>
    <lineage>
        <taxon>Bacteria</taxon>
        <taxon>Candidatus Gottesmaniibacteriota</taxon>
    </lineage>
</organism>
<dbReference type="EMBL" id="MFJD01000008">
    <property type="protein sequence ID" value="OGG02424.1"/>
    <property type="molecule type" value="Genomic_DNA"/>
</dbReference>
<protein>
    <submittedName>
        <fullName evidence="1">Uncharacterized protein</fullName>
    </submittedName>
</protein>
<evidence type="ECO:0000313" key="1">
    <source>
        <dbReference type="EMBL" id="OGG02424.1"/>
    </source>
</evidence>
<name>A0A1F5YQR1_9BACT</name>
<accession>A0A1F5YQR1</accession>